<sequence>MAGMGFSGRATFAILFFLAGLVSGNWDPSTGHLNNHRPTAAWLARHKASVSSNGIQVSECSINTRLHFPNVQLFAWFEVNHVWDGNHGCVSETSRIRRLGPFFSPFVSNPTVLATPMSHTLHLVRWSLALRMAIRSSGIEQADFKGVSSIATISGQFVIISPFHTANPTNGGYGYESSISGKFIDGAPDTTSRQLSHDSNYPGFDPKKLQVWSPAAINAFKGSEQTIQHPKCGRPCEHNKDPGSAPGAYGGYKPSPGIAYKPPRGWKPSQADACFHAHGNHTPPQPHHPQSSTQNPNSKNKSPSTIRPENEKAESSKSAHPSSNKGKKSSNKVRRLRLRMS</sequence>
<comment type="caution">
    <text evidence="3">The sequence shown here is derived from an EMBL/GenBank/DDBJ whole genome shotgun (WGS) entry which is preliminary data.</text>
</comment>
<proteinExistence type="predicted"/>
<reference evidence="3 4" key="1">
    <citation type="submission" date="2017-12" db="EMBL/GenBank/DDBJ databases">
        <title>Gene loss provides genomic basis for host adaptation in cereal stripe rust fungi.</title>
        <authorList>
            <person name="Xia C."/>
        </authorList>
    </citation>
    <scope>NUCLEOTIDE SEQUENCE [LARGE SCALE GENOMIC DNA]</scope>
    <source>
        <strain evidence="3 4">93TX-2</strain>
    </source>
</reference>
<accession>A0A2S4WME9</accession>
<feature type="compositionally biased region" description="Polar residues" evidence="1">
    <location>
        <begin position="297"/>
        <end position="307"/>
    </location>
</feature>
<keyword evidence="2" id="KW-0732">Signal</keyword>
<feature type="compositionally biased region" description="Basic residues" evidence="1">
    <location>
        <begin position="325"/>
        <end position="341"/>
    </location>
</feature>
<dbReference type="PANTHER" id="PTHR35396:SF1">
    <property type="entry name" value="SMALL SECRETED PROTEIN"/>
    <property type="match status" value="1"/>
</dbReference>
<feature type="signal peptide" evidence="2">
    <location>
        <begin position="1"/>
        <end position="24"/>
    </location>
</feature>
<reference evidence="4" key="3">
    <citation type="journal article" date="2018" name="Mol. Plant Microbe Interact.">
        <title>Genome sequence resources for the wheat stripe rust pathogen (Puccinia striiformis f. sp. tritici) and the barley stripe rust pathogen (Puccinia striiformis f. sp. hordei).</title>
        <authorList>
            <person name="Xia C."/>
            <person name="Wang M."/>
            <person name="Yin C."/>
            <person name="Cornejo O.E."/>
            <person name="Hulbert S.H."/>
            <person name="Chen X."/>
        </authorList>
    </citation>
    <scope>NUCLEOTIDE SEQUENCE [LARGE SCALE GENOMIC DNA]</scope>
    <source>
        <strain evidence="4">93TX-2</strain>
    </source>
</reference>
<organism evidence="3 4">
    <name type="scientific">Puccinia striiformis</name>
    <dbReference type="NCBI Taxonomy" id="27350"/>
    <lineage>
        <taxon>Eukaryota</taxon>
        <taxon>Fungi</taxon>
        <taxon>Dikarya</taxon>
        <taxon>Basidiomycota</taxon>
        <taxon>Pucciniomycotina</taxon>
        <taxon>Pucciniomycetes</taxon>
        <taxon>Pucciniales</taxon>
        <taxon>Pucciniaceae</taxon>
        <taxon>Puccinia</taxon>
    </lineage>
</organism>
<protein>
    <submittedName>
        <fullName evidence="3">Uncharacterized protein</fullName>
    </submittedName>
</protein>
<evidence type="ECO:0000256" key="2">
    <source>
        <dbReference type="SAM" id="SignalP"/>
    </source>
</evidence>
<feature type="region of interest" description="Disordered" evidence="1">
    <location>
        <begin position="224"/>
        <end position="341"/>
    </location>
</feature>
<gene>
    <name evidence="3" type="ORF">PSHT_00658</name>
</gene>
<dbReference type="VEuPathDB" id="FungiDB:PSTT_01755"/>
<evidence type="ECO:0000256" key="1">
    <source>
        <dbReference type="SAM" id="MobiDB-lite"/>
    </source>
</evidence>
<reference evidence="4" key="2">
    <citation type="journal article" date="2018" name="BMC Genomics">
        <title>Genomic insights into host adaptation between the wheat stripe rust pathogen (Puccinia striiformis f. sp. tritici) and the barley stripe rust pathogen (Puccinia striiformis f. sp. hordei).</title>
        <authorList>
            <person name="Xia C."/>
            <person name="Wang M."/>
            <person name="Yin C."/>
            <person name="Cornejo O.E."/>
            <person name="Hulbert S.H."/>
            <person name="Chen X."/>
        </authorList>
    </citation>
    <scope>NUCLEOTIDE SEQUENCE [LARGE SCALE GENOMIC DNA]</scope>
    <source>
        <strain evidence="4">93TX-2</strain>
    </source>
</reference>
<keyword evidence="4" id="KW-1185">Reference proteome</keyword>
<dbReference type="PANTHER" id="PTHR35396">
    <property type="entry name" value="SMALL SECRETED PROTEIN"/>
    <property type="match status" value="1"/>
</dbReference>
<dbReference type="Proteomes" id="UP000238274">
    <property type="component" value="Unassembled WGS sequence"/>
</dbReference>
<feature type="compositionally biased region" description="Basic and acidic residues" evidence="1">
    <location>
        <begin position="308"/>
        <end position="317"/>
    </location>
</feature>
<dbReference type="AlphaFoldDB" id="A0A2S4WME9"/>
<feature type="chain" id="PRO_5015726546" evidence="2">
    <location>
        <begin position="25"/>
        <end position="341"/>
    </location>
</feature>
<dbReference type="VEuPathDB" id="FungiDB:PSHT_00658"/>
<evidence type="ECO:0000313" key="3">
    <source>
        <dbReference type="EMBL" id="POW22960.1"/>
    </source>
</evidence>
<name>A0A2S4WME9_9BASI</name>
<evidence type="ECO:0000313" key="4">
    <source>
        <dbReference type="Proteomes" id="UP000238274"/>
    </source>
</evidence>
<dbReference type="OrthoDB" id="160054at2759"/>
<dbReference type="EMBL" id="PKSM01000005">
    <property type="protein sequence ID" value="POW22960.1"/>
    <property type="molecule type" value="Genomic_DNA"/>
</dbReference>